<dbReference type="RefSeq" id="WP_031137909.1">
    <property type="nucleotide sequence ID" value="NZ_BNEE01000004.1"/>
</dbReference>
<dbReference type="SUPFAM" id="SSF50475">
    <property type="entry name" value="FMN-binding split barrel"/>
    <property type="match status" value="1"/>
</dbReference>
<accession>A0A919GRW5</accession>
<dbReference type="InterPro" id="IPR012349">
    <property type="entry name" value="Split_barrel_FMN-bd"/>
</dbReference>
<reference evidence="3" key="1">
    <citation type="submission" date="2020-09" db="EMBL/GenBank/DDBJ databases">
        <title>Whole genome shotgun sequence of Streptomyces xanthophaeus NBRC 12829.</title>
        <authorList>
            <person name="Komaki H."/>
            <person name="Tamura T."/>
        </authorList>
    </citation>
    <scope>NUCLEOTIDE SEQUENCE</scope>
    <source>
        <strain evidence="3">NBRC 12829</strain>
    </source>
</reference>
<keyword evidence="1" id="KW-0560">Oxidoreductase</keyword>
<keyword evidence="4" id="KW-1185">Reference proteome</keyword>
<organism evidence="3 4">
    <name type="scientific">Streptomyces xanthophaeus</name>
    <dbReference type="NCBI Taxonomy" id="67385"/>
    <lineage>
        <taxon>Bacteria</taxon>
        <taxon>Bacillati</taxon>
        <taxon>Actinomycetota</taxon>
        <taxon>Actinomycetes</taxon>
        <taxon>Kitasatosporales</taxon>
        <taxon>Streptomycetaceae</taxon>
        <taxon>Streptomyces</taxon>
    </lineage>
</organism>
<protein>
    <submittedName>
        <fullName evidence="3">Oxidoreductase</fullName>
    </submittedName>
</protein>
<dbReference type="Pfam" id="PF01613">
    <property type="entry name" value="Flavin_Reduct"/>
    <property type="match status" value="1"/>
</dbReference>
<dbReference type="Proteomes" id="UP000600026">
    <property type="component" value="Unassembled WGS sequence"/>
</dbReference>
<proteinExistence type="predicted"/>
<dbReference type="InterPro" id="IPR050268">
    <property type="entry name" value="NADH-dep_flavin_reductase"/>
</dbReference>
<dbReference type="SMART" id="SM00903">
    <property type="entry name" value="Flavin_Reduct"/>
    <property type="match status" value="1"/>
</dbReference>
<evidence type="ECO:0000259" key="2">
    <source>
        <dbReference type="SMART" id="SM00903"/>
    </source>
</evidence>
<dbReference type="Gene3D" id="2.30.110.10">
    <property type="entry name" value="Electron Transport, Fmn-binding Protein, Chain A"/>
    <property type="match status" value="1"/>
</dbReference>
<feature type="domain" description="Flavin reductase like" evidence="2">
    <location>
        <begin position="16"/>
        <end position="165"/>
    </location>
</feature>
<dbReference type="InterPro" id="IPR002563">
    <property type="entry name" value="Flavin_Rdtase-like_dom"/>
</dbReference>
<dbReference type="OrthoDB" id="3176898at2"/>
<evidence type="ECO:0000313" key="3">
    <source>
        <dbReference type="EMBL" id="GHI83263.1"/>
    </source>
</evidence>
<dbReference type="GO" id="GO:0042602">
    <property type="term" value="F:riboflavin reductase (NADPH) activity"/>
    <property type="evidence" value="ECO:0007669"/>
    <property type="project" value="TreeGrafter"/>
</dbReference>
<dbReference type="GO" id="GO:0010181">
    <property type="term" value="F:FMN binding"/>
    <property type="evidence" value="ECO:0007669"/>
    <property type="project" value="InterPro"/>
</dbReference>
<dbReference type="AlphaFoldDB" id="A0A919GRW5"/>
<evidence type="ECO:0000256" key="1">
    <source>
        <dbReference type="ARBA" id="ARBA00023002"/>
    </source>
</evidence>
<evidence type="ECO:0000313" key="4">
    <source>
        <dbReference type="Proteomes" id="UP000600026"/>
    </source>
</evidence>
<gene>
    <name evidence="3" type="ORF">Sxan_06270</name>
</gene>
<sequence length="170" mass="17975">MPDPDPQTDTDPVPFSDALDSPMYVVTAASGGRRAGCLVGFASQCSIEPPRFVVWLSTANRTYRVAKDADHLAVHVLHRDQRALAELFGGSTGDEVDKFAGLGWRPGAGGAPVLSEVRAWFTGRIEDTVPGGDHVGFLLSPAEQSAPQDAPAAPALRYADVRDLEAGHPA</sequence>
<name>A0A919GRW5_9ACTN</name>
<dbReference type="EMBL" id="BNEE01000004">
    <property type="protein sequence ID" value="GHI83263.1"/>
    <property type="molecule type" value="Genomic_DNA"/>
</dbReference>
<comment type="caution">
    <text evidence="3">The sequence shown here is derived from an EMBL/GenBank/DDBJ whole genome shotgun (WGS) entry which is preliminary data.</text>
</comment>
<dbReference type="PANTHER" id="PTHR30466">
    <property type="entry name" value="FLAVIN REDUCTASE"/>
    <property type="match status" value="1"/>
</dbReference>
<dbReference type="PANTHER" id="PTHR30466:SF15">
    <property type="entry name" value="POSSIBLE OXIDOREDUCTASE"/>
    <property type="match status" value="1"/>
</dbReference>